<keyword evidence="8" id="KW-0676">Redox-active center</keyword>
<keyword evidence="4 8" id="KW-0049">Antioxidant</keyword>
<keyword evidence="5 8" id="KW-0560">Oxidoreductase</keyword>
<reference evidence="10" key="2">
    <citation type="submission" date="2025-09" db="UniProtKB">
        <authorList>
            <consortium name="Ensembl"/>
        </authorList>
    </citation>
    <scope>IDENTIFICATION</scope>
</reference>
<evidence type="ECO:0000256" key="4">
    <source>
        <dbReference type="ARBA" id="ARBA00022862"/>
    </source>
</evidence>
<evidence type="ECO:0000256" key="2">
    <source>
        <dbReference type="ARBA" id="ARBA00010505"/>
    </source>
</evidence>
<reference evidence="10" key="1">
    <citation type="submission" date="2025-08" db="UniProtKB">
        <authorList>
            <consortium name="Ensembl"/>
        </authorList>
    </citation>
    <scope>IDENTIFICATION</scope>
</reference>
<evidence type="ECO:0000256" key="6">
    <source>
        <dbReference type="ARBA" id="ARBA00049091"/>
    </source>
</evidence>
<dbReference type="EC" id="1.11.1.24" evidence="8"/>
<dbReference type="SUPFAM" id="SSF52833">
    <property type="entry name" value="Thioredoxin-like"/>
    <property type="match status" value="1"/>
</dbReference>
<evidence type="ECO:0000313" key="11">
    <source>
        <dbReference type="Proteomes" id="UP000694388"/>
    </source>
</evidence>
<organism evidence="10 11">
    <name type="scientific">Eptatretus burgeri</name>
    <name type="common">Inshore hagfish</name>
    <dbReference type="NCBI Taxonomy" id="7764"/>
    <lineage>
        <taxon>Eukaryota</taxon>
        <taxon>Metazoa</taxon>
        <taxon>Chordata</taxon>
        <taxon>Craniata</taxon>
        <taxon>Vertebrata</taxon>
        <taxon>Cyclostomata</taxon>
        <taxon>Myxini</taxon>
        <taxon>Myxiniformes</taxon>
        <taxon>Myxinidae</taxon>
        <taxon>Eptatretinae</taxon>
        <taxon>Eptatretus</taxon>
    </lineage>
</organism>
<evidence type="ECO:0000256" key="8">
    <source>
        <dbReference type="RuleBase" id="RU366011"/>
    </source>
</evidence>
<dbReference type="PROSITE" id="PS51352">
    <property type="entry name" value="THIOREDOXIN_2"/>
    <property type="match status" value="1"/>
</dbReference>
<dbReference type="GO" id="GO:0042744">
    <property type="term" value="P:hydrogen peroxide catabolic process"/>
    <property type="evidence" value="ECO:0007669"/>
    <property type="project" value="TreeGrafter"/>
</dbReference>
<dbReference type="InterPro" id="IPR013740">
    <property type="entry name" value="Redoxin"/>
</dbReference>
<sequence length="161" mass="17384">IHHNPLLLFPSMGATVKHTYQVGMWLPCSDLHEGTPDQRVNVLELFAGKKGVLFGVPGAFTPGCHMAHLPGYVQNFYRFQAKGVDVIACVSVNDAYVMSAWGLAHGAEGKVRMLADPTGAFTQVYSEYSMLVENGLVMKIFVEPDGGGLTCSLAQNILSVI</sequence>
<dbReference type="InterPro" id="IPR037944">
    <property type="entry name" value="PRX5-like"/>
</dbReference>
<evidence type="ECO:0000256" key="1">
    <source>
        <dbReference type="ARBA" id="ARBA00003330"/>
    </source>
</evidence>
<dbReference type="InterPro" id="IPR036249">
    <property type="entry name" value="Thioredoxin-like_sf"/>
</dbReference>
<evidence type="ECO:0000256" key="7">
    <source>
        <dbReference type="PIRSR" id="PIRSR637944-1"/>
    </source>
</evidence>
<dbReference type="GO" id="GO:0005739">
    <property type="term" value="C:mitochondrion"/>
    <property type="evidence" value="ECO:0007669"/>
    <property type="project" value="TreeGrafter"/>
</dbReference>
<dbReference type="Proteomes" id="UP000694388">
    <property type="component" value="Unplaced"/>
</dbReference>
<name>A0A8C4X0X4_EPTBU</name>
<protein>
    <recommendedName>
        <fullName evidence="8">Peroxiredoxin-5</fullName>
        <ecNumber evidence="8">1.11.1.24</ecNumber>
    </recommendedName>
</protein>
<evidence type="ECO:0000313" key="10">
    <source>
        <dbReference type="Ensembl" id="ENSEBUP00000025337.1"/>
    </source>
</evidence>
<accession>A0A8C4X0X4</accession>
<proteinExistence type="inferred from homology"/>
<dbReference type="GO" id="GO:0008379">
    <property type="term" value="F:thioredoxin peroxidase activity"/>
    <property type="evidence" value="ECO:0007669"/>
    <property type="project" value="InterPro"/>
</dbReference>
<dbReference type="AlphaFoldDB" id="A0A8C4X0X4"/>
<dbReference type="PANTHER" id="PTHR10430:SF16">
    <property type="entry name" value="PEROXIREDOXIN-5, MITOCHONDRIAL"/>
    <property type="match status" value="1"/>
</dbReference>
<dbReference type="GO" id="GO:0045454">
    <property type="term" value="P:cell redox homeostasis"/>
    <property type="evidence" value="ECO:0007669"/>
    <property type="project" value="TreeGrafter"/>
</dbReference>
<dbReference type="Gene3D" id="3.40.30.10">
    <property type="entry name" value="Glutaredoxin"/>
    <property type="match status" value="1"/>
</dbReference>
<dbReference type="GO" id="GO:0005777">
    <property type="term" value="C:peroxisome"/>
    <property type="evidence" value="ECO:0007669"/>
    <property type="project" value="TreeGrafter"/>
</dbReference>
<evidence type="ECO:0000256" key="5">
    <source>
        <dbReference type="ARBA" id="ARBA00023002"/>
    </source>
</evidence>
<dbReference type="PANTHER" id="PTHR10430">
    <property type="entry name" value="PEROXIREDOXIN"/>
    <property type="match status" value="1"/>
</dbReference>
<comment type="function">
    <text evidence="1">Thiol-specific peroxidase that catalyzes the reduction of hydrogen peroxide and organic hydroperoxides to water and alcohols, respectively. Plays a role in cell protection against oxidative stress by detoxifying peroxides and as sensor of hydrogen peroxide-mediated signaling events.</text>
</comment>
<feature type="active site" description="Cysteine sulfenic acid (-SOH) intermediate" evidence="7">
    <location>
        <position position="64"/>
    </location>
</feature>
<dbReference type="Ensembl" id="ENSEBUT00000025912.1">
    <property type="protein sequence ID" value="ENSEBUP00000025337.1"/>
    <property type="gene ID" value="ENSEBUG00000015626.1"/>
</dbReference>
<dbReference type="OMA" id="HVPEYIQ"/>
<dbReference type="Pfam" id="PF08534">
    <property type="entry name" value="Redoxin"/>
    <property type="match status" value="1"/>
</dbReference>
<comment type="catalytic activity">
    <reaction evidence="6 8">
        <text>a hydroperoxide + [thioredoxin]-dithiol = an alcohol + [thioredoxin]-disulfide + H2O</text>
        <dbReference type="Rhea" id="RHEA:62620"/>
        <dbReference type="Rhea" id="RHEA-COMP:10698"/>
        <dbReference type="Rhea" id="RHEA-COMP:10700"/>
        <dbReference type="ChEBI" id="CHEBI:15377"/>
        <dbReference type="ChEBI" id="CHEBI:29950"/>
        <dbReference type="ChEBI" id="CHEBI:30879"/>
        <dbReference type="ChEBI" id="CHEBI:35924"/>
        <dbReference type="ChEBI" id="CHEBI:50058"/>
        <dbReference type="EC" id="1.11.1.24"/>
    </reaction>
</comment>
<evidence type="ECO:0000259" key="9">
    <source>
        <dbReference type="PROSITE" id="PS51352"/>
    </source>
</evidence>
<comment type="similarity">
    <text evidence="2 8">Belongs to the peroxiredoxin family. Prx5 subfamily.</text>
</comment>
<dbReference type="CDD" id="cd03013">
    <property type="entry name" value="PRX5_like"/>
    <property type="match status" value="1"/>
</dbReference>
<keyword evidence="11" id="KW-1185">Reference proteome</keyword>
<dbReference type="GeneTree" id="ENSGT00390000018173"/>
<feature type="domain" description="Thioredoxin" evidence="9">
    <location>
        <begin position="20"/>
        <end position="161"/>
    </location>
</feature>
<keyword evidence="3 8" id="KW-0575">Peroxidase</keyword>
<dbReference type="GO" id="GO:0034599">
    <property type="term" value="P:cellular response to oxidative stress"/>
    <property type="evidence" value="ECO:0007669"/>
    <property type="project" value="InterPro"/>
</dbReference>
<evidence type="ECO:0000256" key="3">
    <source>
        <dbReference type="ARBA" id="ARBA00022559"/>
    </source>
</evidence>
<dbReference type="InterPro" id="IPR013766">
    <property type="entry name" value="Thioredoxin_domain"/>
</dbReference>